<dbReference type="SUPFAM" id="SSF55326">
    <property type="entry name" value="PurM N-terminal domain-like"/>
    <property type="match status" value="1"/>
</dbReference>
<evidence type="ECO:0000256" key="9">
    <source>
        <dbReference type="ARBA" id="ARBA00022723"/>
    </source>
</evidence>
<dbReference type="Gene3D" id="3.90.650.10">
    <property type="entry name" value="PurM-like C-terminal domain"/>
    <property type="match status" value="1"/>
</dbReference>
<feature type="domain" description="ATP-grasp" evidence="17">
    <location>
        <begin position="113"/>
        <end position="320"/>
    </location>
</feature>
<dbReference type="SUPFAM" id="SSF52440">
    <property type="entry name" value="PreATP-grasp domain"/>
    <property type="match status" value="1"/>
</dbReference>
<keyword evidence="19" id="KW-1185">Reference proteome</keyword>
<dbReference type="GO" id="GO:0046872">
    <property type="term" value="F:metal ion binding"/>
    <property type="evidence" value="ECO:0007669"/>
    <property type="project" value="UniProtKB-KW"/>
</dbReference>
<gene>
    <name evidence="18" type="ORF">NEMVEDRAFT_v1g114087</name>
</gene>
<dbReference type="FunFam" id="3.40.50.170:FF:000006">
    <property type="entry name" value="Trifunctional purine biosynthetic protein adenosine-3"/>
    <property type="match status" value="1"/>
</dbReference>
<dbReference type="GO" id="GO:0004637">
    <property type="term" value="F:phosphoribosylamine-glycine ligase activity"/>
    <property type="evidence" value="ECO:0000318"/>
    <property type="project" value="GO_Central"/>
</dbReference>
<dbReference type="PhylomeDB" id="A7SD96"/>
<dbReference type="CDD" id="cd08645">
    <property type="entry name" value="FMT_core_GART"/>
    <property type="match status" value="1"/>
</dbReference>
<dbReference type="EC" id="6.3.3.1" evidence="16"/>
<keyword evidence="12 15" id="KW-0067">ATP-binding</keyword>
<evidence type="ECO:0000256" key="5">
    <source>
        <dbReference type="ARBA" id="ARBA00008630"/>
    </source>
</evidence>
<dbReference type="AlphaFoldDB" id="A7SD96"/>
<comment type="catalytic activity">
    <reaction evidence="16">
        <text>2-formamido-N(1)-(5-O-phospho-beta-D-ribosyl)acetamidine + ATP = 5-amino-1-(5-phospho-beta-D-ribosyl)imidazole + ADP + phosphate + H(+)</text>
        <dbReference type="Rhea" id="RHEA:23032"/>
        <dbReference type="ChEBI" id="CHEBI:15378"/>
        <dbReference type="ChEBI" id="CHEBI:30616"/>
        <dbReference type="ChEBI" id="CHEBI:43474"/>
        <dbReference type="ChEBI" id="CHEBI:137981"/>
        <dbReference type="ChEBI" id="CHEBI:147287"/>
        <dbReference type="ChEBI" id="CHEBI:456216"/>
        <dbReference type="EC" id="6.3.3.1"/>
    </reaction>
</comment>
<keyword evidence="9 16" id="KW-0479">Metal-binding</keyword>
<evidence type="ECO:0000256" key="1">
    <source>
        <dbReference type="ARBA" id="ARBA00004686"/>
    </source>
</evidence>
<dbReference type="EMBL" id="DS469628">
    <property type="protein sequence ID" value="EDO38346.1"/>
    <property type="molecule type" value="Genomic_DNA"/>
</dbReference>
<comment type="similarity">
    <text evidence="5 16">In the C-terminal section; belongs to the GART family.</text>
</comment>
<dbReference type="Proteomes" id="UP000001593">
    <property type="component" value="Unassembled WGS sequence"/>
</dbReference>
<dbReference type="FunFam" id="3.90.650.10:FF:000019">
    <property type="entry name" value="Trifunctional purine biosynthetic protein adenosine-3"/>
    <property type="match status" value="1"/>
</dbReference>
<dbReference type="FunCoup" id="A7SD96">
    <property type="interactions" value="813"/>
</dbReference>
<dbReference type="InterPro" id="IPR036921">
    <property type="entry name" value="PurM-like_N_sf"/>
</dbReference>
<comment type="pathway">
    <text evidence="1 16">Purine metabolism; IMP biosynthesis via de novo pathway; 5-amino-1-(5-phospho-D-ribosyl)imidazole from N(2)-formyl-N(1)-(5-phospho-D-ribosyl)glycinamide: step 2/2.</text>
</comment>
<keyword evidence="13 16" id="KW-0464">Manganese</keyword>
<dbReference type="Pfam" id="PF01071">
    <property type="entry name" value="GARS_A"/>
    <property type="match status" value="1"/>
</dbReference>
<dbReference type="Gene3D" id="3.30.470.20">
    <property type="entry name" value="ATP-grasp fold, B domain"/>
    <property type="match status" value="1"/>
</dbReference>
<sequence>MGDKVLLIGSGGREHAIAWKLSQSDHVSTIYIAPGNAGTEGHKMQNVSSSVLDVNVNENVVSYCRDNKVDFVVVGPEAPLANGIADSLQDAGIPCFGPSQKAAQIEASKDFAKHFMSRHDIPTAKFASFTDADKACEHIRKADYAALVVKASGLAAGKGVVVASDKDEAIRAVHDMLKDNIFGDAGSTIVIEEKLEGEEFSVLAFTDGKTIAAMPPAQDHKTLLDGDKGPNTGGMGAYAPCPQISDDVLETIKRDVLQRAVDGMREEGCPYIGVLYAGIMLTSDGPKVLEFNCRFGDPETQVLLPLLKSDLYATMMECVTGELEMSMPVFAADKVAVGVVMASGGYPGSYKKGLTIHGLEGVMSLEDTLVFHAGTKPNESRDQVVTSGGRVLAVVGLSETVVLAQEKAYEGVKGICFDDCYYRKDIASKACRSAPLSYFASGVNIDAGNSLVKAIKPLAAATARSGCSADLGGFGGFFDLAAAGYKDPLLVSGTDGVGTKLKVAQSVCCHGSVGIDLVAMCVNDILAHGAEPLYFLDYFACGKLDVGVAKEVVRGVAEGCSQAGCALIGGETAEMPGMYQNGEYDIAGFAVGAVEREQVLPRIQAIKTGDVLIGLASSGIHSNGFSLVRRVIEAAGLEFSCPAPFPTTQGVQSMTSLGMALLAPTRIYCKAVLPLMKGEGCKIKAFAHITGGGLVENIPRILPDGKGVELDANTWKIQPVFGWIWSQGQVATTEMVRTFNCGIGGVLIVEGSDAAFVLDSLRDAGETVWSIGQVIDFQDGIERVKINNIHHALENASADALSSWQEGRPFKFPISLLHRPRMRVGVLISGSGTNLQALIDRSLRHDSHADIVLVISNKPGVQGLKRAQDAGIPTMVIKHKDFKNRVDFDMAVHAALEDAQVELVCLAGFMRILSGDFVRKWRGRLLNIHPSLLPSFKGIDAHQQVLAAGVCISGCTVHFVVEEVDAGAIITQEVVPVLPGDTVQSLQERVKTAEHRAYPRALELLASGKARLDVNGKVELTA</sequence>
<dbReference type="HOGENOM" id="CLU_005361_0_2_1"/>
<evidence type="ECO:0000256" key="2">
    <source>
        <dbReference type="ARBA" id="ARBA00005054"/>
    </source>
</evidence>
<dbReference type="SMART" id="SM01209">
    <property type="entry name" value="GARS_A"/>
    <property type="match status" value="1"/>
</dbReference>
<dbReference type="InterPro" id="IPR004607">
    <property type="entry name" value="GART"/>
</dbReference>
<dbReference type="InterPro" id="IPR016188">
    <property type="entry name" value="PurM-like_N"/>
</dbReference>
<evidence type="ECO:0000256" key="7">
    <source>
        <dbReference type="ARBA" id="ARBA00022598"/>
    </source>
</evidence>
<dbReference type="InterPro" id="IPR036676">
    <property type="entry name" value="PurM-like_C_sf"/>
</dbReference>
<dbReference type="Gene3D" id="3.30.1490.20">
    <property type="entry name" value="ATP-grasp fold, A domain"/>
    <property type="match status" value="1"/>
</dbReference>
<dbReference type="FunFam" id="3.30.470.20:FF:000018">
    <property type="entry name" value="Trifunctional purine biosynthetic protein adenosine-3"/>
    <property type="match status" value="1"/>
</dbReference>
<dbReference type="SUPFAM" id="SSF51246">
    <property type="entry name" value="Rudiment single hybrid motif"/>
    <property type="match status" value="1"/>
</dbReference>
<dbReference type="InterPro" id="IPR020560">
    <property type="entry name" value="PRibGlycinamide_synth_C-dom"/>
</dbReference>
<dbReference type="InterPro" id="IPR020559">
    <property type="entry name" value="PRibGlycinamide_synth_CS"/>
</dbReference>
<keyword evidence="10 15" id="KW-0547">Nucleotide-binding</keyword>
<dbReference type="OMA" id="EVMQACC"/>
<evidence type="ECO:0000256" key="6">
    <source>
        <dbReference type="ARBA" id="ARBA00008696"/>
    </source>
</evidence>
<evidence type="ECO:0000313" key="19">
    <source>
        <dbReference type="Proteomes" id="UP000001593"/>
    </source>
</evidence>
<dbReference type="GO" id="GO:0004641">
    <property type="term" value="F:phosphoribosylformylglycinamidine cyclo-ligase activity"/>
    <property type="evidence" value="ECO:0000318"/>
    <property type="project" value="GO_Central"/>
</dbReference>
<comment type="similarity">
    <text evidence="4 16">In the N-terminal section; belongs to the GARS family.</text>
</comment>
<dbReference type="PROSITE" id="PS00184">
    <property type="entry name" value="GARS"/>
    <property type="match status" value="1"/>
</dbReference>
<dbReference type="Gene3D" id="3.90.600.10">
    <property type="entry name" value="Phosphoribosylglycinamide synthetase, C-terminal domain"/>
    <property type="match status" value="1"/>
</dbReference>
<evidence type="ECO:0000256" key="12">
    <source>
        <dbReference type="ARBA" id="ARBA00022840"/>
    </source>
</evidence>
<protein>
    <recommendedName>
        <fullName evidence="16">Trifunctional purine biosynthetic protein adenosine-3</fullName>
    </recommendedName>
    <domain>
        <recommendedName>
            <fullName evidence="16">Phosphoribosylamine--glycine ligase</fullName>
            <ecNumber evidence="16">6.3.4.13</ecNumber>
        </recommendedName>
        <alternativeName>
            <fullName evidence="16">Glycinamide ribonucleotide synthetase</fullName>
            <shortName evidence="16">GARS</shortName>
        </alternativeName>
        <alternativeName>
            <fullName evidence="16">Phosphoribosylglycinamide synthetase</fullName>
        </alternativeName>
    </domain>
    <domain>
        <recommendedName>
            <fullName evidence="16">Phosphoribosylformylglycinamidine cyclo-ligase</fullName>
            <ecNumber evidence="16">6.3.3.1</ecNumber>
        </recommendedName>
        <alternativeName>
            <fullName evidence="16">AIR synthase</fullName>
            <shortName evidence="16">AIRS</shortName>
        </alternativeName>
        <alternativeName>
            <fullName evidence="16">Phosphoribosyl-aminoimidazole synthetase</fullName>
        </alternativeName>
    </domain>
    <domain>
        <recommendedName>
            <fullName evidence="16">Phosphoribosylglycinamide formyltransferase</fullName>
            <ecNumber evidence="16">2.1.2.2</ecNumber>
        </recommendedName>
        <alternativeName>
            <fullName evidence="16">5'-phosphoribosylglycinamide transformylase</fullName>
        </alternativeName>
        <alternativeName>
            <fullName evidence="16">GAR transformylase</fullName>
            <shortName evidence="16">GART</shortName>
        </alternativeName>
    </domain>
</protein>
<dbReference type="FunFam" id="3.90.600.10:FF:000001">
    <property type="entry name" value="Trifunctional purine biosynthetic protein adenosine-3"/>
    <property type="match status" value="1"/>
</dbReference>
<evidence type="ECO:0000256" key="8">
    <source>
        <dbReference type="ARBA" id="ARBA00022679"/>
    </source>
</evidence>
<evidence type="ECO:0000256" key="15">
    <source>
        <dbReference type="PROSITE-ProRule" id="PRU00409"/>
    </source>
</evidence>
<dbReference type="Pfam" id="PF02844">
    <property type="entry name" value="GARS_N"/>
    <property type="match status" value="1"/>
</dbReference>
<dbReference type="NCBIfam" id="TIGR00878">
    <property type="entry name" value="purM"/>
    <property type="match status" value="1"/>
</dbReference>
<evidence type="ECO:0000313" key="18">
    <source>
        <dbReference type="EMBL" id="EDO38346.1"/>
    </source>
</evidence>
<dbReference type="InterPro" id="IPR011761">
    <property type="entry name" value="ATP-grasp"/>
</dbReference>
<dbReference type="InterPro" id="IPR020561">
    <property type="entry name" value="PRibGlycinamid_synth_ATP-grasp"/>
</dbReference>
<dbReference type="GO" id="GO:0006189">
    <property type="term" value="P:'de novo' IMP biosynthetic process"/>
    <property type="evidence" value="ECO:0007669"/>
    <property type="project" value="UniProtKB-UniRule"/>
</dbReference>
<accession>A7SD96</accession>
<dbReference type="PROSITE" id="PS00373">
    <property type="entry name" value="GART"/>
    <property type="match status" value="1"/>
</dbReference>
<evidence type="ECO:0000256" key="4">
    <source>
        <dbReference type="ARBA" id="ARBA00007423"/>
    </source>
</evidence>
<dbReference type="InterPro" id="IPR036477">
    <property type="entry name" value="Formyl_transf_N_sf"/>
</dbReference>
<dbReference type="SUPFAM" id="SSF56059">
    <property type="entry name" value="Glutathione synthetase ATP-binding domain-like"/>
    <property type="match status" value="1"/>
</dbReference>
<keyword evidence="11 16" id="KW-0658">Purine biosynthesis</keyword>
<dbReference type="PROSITE" id="PS50975">
    <property type="entry name" value="ATP_GRASP"/>
    <property type="match status" value="1"/>
</dbReference>
<dbReference type="eggNOG" id="KOG0237">
    <property type="taxonomic scope" value="Eukaryota"/>
</dbReference>
<comment type="similarity">
    <text evidence="6 16">In the central section; belongs to the AIR synthase family.</text>
</comment>
<dbReference type="SUPFAM" id="SSF56042">
    <property type="entry name" value="PurM C-terminal domain-like"/>
    <property type="match status" value="1"/>
</dbReference>
<dbReference type="Pfam" id="PF00586">
    <property type="entry name" value="AIRS"/>
    <property type="match status" value="1"/>
</dbReference>
<dbReference type="Gene3D" id="3.30.1330.10">
    <property type="entry name" value="PurM-like, N-terminal domain"/>
    <property type="match status" value="1"/>
</dbReference>
<dbReference type="GO" id="GO:0006164">
    <property type="term" value="P:purine nucleotide biosynthetic process"/>
    <property type="evidence" value="ECO:0000318"/>
    <property type="project" value="GO_Central"/>
</dbReference>
<dbReference type="Pfam" id="PF02769">
    <property type="entry name" value="AIRS_C"/>
    <property type="match status" value="1"/>
</dbReference>
<keyword evidence="7 16" id="KW-0436">Ligase</keyword>
<proteinExistence type="inferred from homology"/>
<dbReference type="NCBIfam" id="TIGR00877">
    <property type="entry name" value="purD"/>
    <property type="match status" value="1"/>
</dbReference>
<dbReference type="InterPro" id="IPR020562">
    <property type="entry name" value="PRibGlycinamide_synth_N"/>
</dbReference>
<keyword evidence="8" id="KW-0808">Transferase</keyword>
<dbReference type="STRING" id="45351.A7SD96"/>
<dbReference type="InterPro" id="IPR004733">
    <property type="entry name" value="PurM_cligase"/>
</dbReference>
<dbReference type="CDD" id="cd02196">
    <property type="entry name" value="PurM"/>
    <property type="match status" value="1"/>
</dbReference>
<comment type="pathway">
    <text evidence="3 16">Purine metabolism; IMP biosynthesis via de novo pathway; N(1)-(5-phospho-D-ribosyl)glycinamide from 5-phospho-alpha-D-ribose 1-diphosphate: step 2/2.</text>
</comment>
<dbReference type="EC" id="2.1.2.2" evidence="16"/>
<dbReference type="NCBIfam" id="TIGR00639">
    <property type="entry name" value="PurN"/>
    <property type="match status" value="1"/>
</dbReference>
<comment type="pathway">
    <text evidence="2 16">Purine metabolism; IMP biosynthesis via de novo pathway; N(2)-formyl-N(1)-(5-phospho-D-ribosyl)glycinamide from N(1)-(5-phospho-D-ribosyl)glycinamide (10-formyl THF route): step 1/1.</text>
</comment>
<dbReference type="InterPro" id="IPR010918">
    <property type="entry name" value="PurM-like_C_dom"/>
</dbReference>
<dbReference type="SUPFAM" id="SSF53328">
    <property type="entry name" value="Formyltransferase"/>
    <property type="match status" value="1"/>
</dbReference>
<dbReference type="PANTHER" id="PTHR10520">
    <property type="entry name" value="TRIFUNCTIONAL PURINE BIOSYNTHETIC PROTEIN ADENOSINE-3-RELATED"/>
    <property type="match status" value="1"/>
</dbReference>
<dbReference type="Pfam" id="PF02843">
    <property type="entry name" value="GARS_C"/>
    <property type="match status" value="1"/>
</dbReference>
<dbReference type="GO" id="GO:0005524">
    <property type="term" value="F:ATP binding"/>
    <property type="evidence" value="ECO:0007669"/>
    <property type="project" value="UniProtKB-UniRule"/>
</dbReference>
<reference evidence="18 19" key="1">
    <citation type="journal article" date="2007" name="Science">
        <title>Sea anemone genome reveals ancestral eumetazoan gene repertoire and genomic organization.</title>
        <authorList>
            <person name="Putnam N.H."/>
            <person name="Srivastava M."/>
            <person name="Hellsten U."/>
            <person name="Dirks B."/>
            <person name="Chapman J."/>
            <person name="Salamov A."/>
            <person name="Terry A."/>
            <person name="Shapiro H."/>
            <person name="Lindquist E."/>
            <person name="Kapitonov V.V."/>
            <person name="Jurka J."/>
            <person name="Genikhovich G."/>
            <person name="Grigoriev I.V."/>
            <person name="Lucas S.M."/>
            <person name="Steele R.E."/>
            <person name="Finnerty J.R."/>
            <person name="Technau U."/>
            <person name="Martindale M.Q."/>
            <person name="Rokhsar D.S."/>
        </authorList>
    </citation>
    <scope>NUCLEOTIDE SEQUENCE [LARGE SCALE GENOMIC DNA]</scope>
    <source>
        <strain evidence="19">CH2 X CH6</strain>
    </source>
</reference>
<dbReference type="EC" id="6.3.4.13" evidence="16"/>
<dbReference type="GO" id="GO:0004644">
    <property type="term" value="F:phosphoribosylglycinamide formyltransferase activity"/>
    <property type="evidence" value="ECO:0007669"/>
    <property type="project" value="UniProtKB-EC"/>
</dbReference>
<organism evidence="18 19">
    <name type="scientific">Nematostella vectensis</name>
    <name type="common">Starlet sea anemone</name>
    <dbReference type="NCBI Taxonomy" id="45351"/>
    <lineage>
        <taxon>Eukaryota</taxon>
        <taxon>Metazoa</taxon>
        <taxon>Cnidaria</taxon>
        <taxon>Anthozoa</taxon>
        <taxon>Hexacorallia</taxon>
        <taxon>Actiniaria</taxon>
        <taxon>Edwardsiidae</taxon>
        <taxon>Nematostella</taxon>
    </lineage>
</organism>
<name>A7SD96_NEMVE</name>
<evidence type="ECO:0000256" key="16">
    <source>
        <dbReference type="RuleBase" id="RU363089"/>
    </source>
</evidence>
<dbReference type="PANTHER" id="PTHR10520:SF12">
    <property type="entry name" value="TRIFUNCTIONAL PURINE BIOSYNTHETIC PROTEIN ADENOSINE-3"/>
    <property type="match status" value="1"/>
</dbReference>
<dbReference type="SMART" id="SM01210">
    <property type="entry name" value="GARS_C"/>
    <property type="match status" value="1"/>
</dbReference>
<dbReference type="HAMAP" id="MF_00741">
    <property type="entry name" value="AIRS"/>
    <property type="match status" value="1"/>
</dbReference>
<dbReference type="FunFam" id="3.40.50.20:FF:000006">
    <property type="entry name" value="Phosphoribosylamine--glycine ligase, chloroplastic"/>
    <property type="match status" value="1"/>
</dbReference>
<dbReference type="Gene3D" id="3.40.50.170">
    <property type="entry name" value="Formyl transferase, N-terminal domain"/>
    <property type="match status" value="1"/>
</dbReference>
<dbReference type="HAMAP" id="MF_00138">
    <property type="entry name" value="GARS"/>
    <property type="match status" value="1"/>
</dbReference>
<evidence type="ECO:0000259" key="17">
    <source>
        <dbReference type="PROSITE" id="PS50975"/>
    </source>
</evidence>
<dbReference type="HAMAP" id="MF_01930">
    <property type="entry name" value="PurN"/>
    <property type="match status" value="1"/>
</dbReference>
<dbReference type="InterPro" id="IPR013815">
    <property type="entry name" value="ATP_grasp_subdomain_1"/>
</dbReference>
<dbReference type="InterPro" id="IPR002376">
    <property type="entry name" value="Formyl_transf_N"/>
</dbReference>
<dbReference type="UniPathway" id="UPA00074">
    <property type="reaction ID" value="UER00125"/>
</dbReference>
<evidence type="ECO:0000256" key="13">
    <source>
        <dbReference type="ARBA" id="ARBA00023211"/>
    </source>
</evidence>
<dbReference type="GO" id="GO:0005829">
    <property type="term" value="C:cytosol"/>
    <property type="evidence" value="ECO:0000318"/>
    <property type="project" value="GO_Central"/>
</dbReference>
<evidence type="ECO:0000256" key="11">
    <source>
        <dbReference type="ARBA" id="ARBA00022755"/>
    </source>
</evidence>
<dbReference type="FunFam" id="3.30.1330.10:FF:000001">
    <property type="entry name" value="Phosphoribosylformylglycinamidine cyclo-ligase"/>
    <property type="match status" value="1"/>
</dbReference>
<evidence type="ECO:0000256" key="3">
    <source>
        <dbReference type="ARBA" id="ARBA00005174"/>
    </source>
</evidence>
<dbReference type="Gene3D" id="3.40.50.20">
    <property type="match status" value="1"/>
</dbReference>
<dbReference type="InParanoid" id="A7SD96"/>
<dbReference type="InterPro" id="IPR011054">
    <property type="entry name" value="Rudment_hybrid_motif"/>
</dbReference>
<keyword evidence="14 16" id="KW-0511">Multifunctional enzyme</keyword>
<dbReference type="Pfam" id="PF00551">
    <property type="entry name" value="Formyl_trans_N"/>
    <property type="match status" value="1"/>
</dbReference>
<dbReference type="InterPro" id="IPR037123">
    <property type="entry name" value="PRibGlycinamide_synth_C_sf"/>
</dbReference>
<dbReference type="InterPro" id="IPR001555">
    <property type="entry name" value="GART_AS"/>
</dbReference>
<evidence type="ECO:0000256" key="14">
    <source>
        <dbReference type="ARBA" id="ARBA00023268"/>
    </source>
</evidence>
<dbReference type="eggNOG" id="KOG3076">
    <property type="taxonomic scope" value="Eukaryota"/>
</dbReference>
<dbReference type="InterPro" id="IPR016185">
    <property type="entry name" value="PreATP-grasp_dom_sf"/>
</dbReference>
<comment type="catalytic activity">
    <reaction evidence="16">
        <text>5-phospho-beta-D-ribosylamine + glycine + ATP = N(1)-(5-phospho-beta-D-ribosyl)glycinamide + ADP + phosphate + H(+)</text>
        <dbReference type="Rhea" id="RHEA:17453"/>
        <dbReference type="ChEBI" id="CHEBI:15378"/>
        <dbReference type="ChEBI" id="CHEBI:30616"/>
        <dbReference type="ChEBI" id="CHEBI:43474"/>
        <dbReference type="ChEBI" id="CHEBI:57305"/>
        <dbReference type="ChEBI" id="CHEBI:58681"/>
        <dbReference type="ChEBI" id="CHEBI:143788"/>
        <dbReference type="ChEBI" id="CHEBI:456216"/>
        <dbReference type="EC" id="6.3.4.13"/>
    </reaction>
</comment>
<dbReference type="FunFam" id="3.30.1490.20:FF:000006">
    <property type="entry name" value="phosphoribosylamine--glycine ligase, chloroplastic-like"/>
    <property type="match status" value="1"/>
</dbReference>
<dbReference type="GO" id="GO:0046084">
    <property type="term" value="P:adenine biosynthetic process"/>
    <property type="evidence" value="ECO:0000318"/>
    <property type="project" value="GO_Central"/>
</dbReference>
<evidence type="ECO:0000256" key="10">
    <source>
        <dbReference type="ARBA" id="ARBA00022741"/>
    </source>
</evidence>
<dbReference type="InterPro" id="IPR000115">
    <property type="entry name" value="PRibGlycinamide_synth"/>
</dbReference>
<comment type="catalytic activity">
    <reaction evidence="16">
        <text>N(1)-(5-phospho-beta-D-ribosyl)glycinamide + (6R)-10-formyltetrahydrofolate = N(2)-formyl-N(1)-(5-phospho-beta-D-ribosyl)glycinamide + (6S)-5,6,7,8-tetrahydrofolate + H(+)</text>
        <dbReference type="Rhea" id="RHEA:15053"/>
        <dbReference type="ChEBI" id="CHEBI:15378"/>
        <dbReference type="ChEBI" id="CHEBI:57453"/>
        <dbReference type="ChEBI" id="CHEBI:143788"/>
        <dbReference type="ChEBI" id="CHEBI:147286"/>
        <dbReference type="ChEBI" id="CHEBI:195366"/>
        <dbReference type="EC" id="2.1.2.2"/>
    </reaction>
</comment>